<gene>
    <name evidence="2" type="ORF">RUM44_006533</name>
</gene>
<feature type="region of interest" description="Disordered" evidence="1">
    <location>
        <begin position="88"/>
        <end position="115"/>
    </location>
</feature>
<comment type="caution">
    <text evidence="2">The sequence shown here is derived from an EMBL/GenBank/DDBJ whole genome shotgun (WGS) entry which is preliminary data.</text>
</comment>
<protein>
    <submittedName>
        <fullName evidence="2">Uncharacterized protein</fullName>
    </submittedName>
</protein>
<dbReference type="EMBL" id="JAWJWF010000048">
    <property type="protein sequence ID" value="KAK6620133.1"/>
    <property type="molecule type" value="Genomic_DNA"/>
</dbReference>
<dbReference type="Proteomes" id="UP001359485">
    <property type="component" value="Unassembled WGS sequence"/>
</dbReference>
<reference evidence="2 3" key="1">
    <citation type="submission" date="2023-09" db="EMBL/GenBank/DDBJ databases">
        <title>Genomes of two closely related lineages of the louse Polyplax serrata with different host specificities.</title>
        <authorList>
            <person name="Martinu J."/>
            <person name="Tarabai H."/>
            <person name="Stefka J."/>
            <person name="Hypsa V."/>
        </authorList>
    </citation>
    <scope>NUCLEOTIDE SEQUENCE [LARGE SCALE GENOMIC DNA]</scope>
    <source>
        <strain evidence="2">98ZLc_SE</strain>
    </source>
</reference>
<proteinExistence type="predicted"/>
<organism evidence="2 3">
    <name type="scientific">Polyplax serrata</name>
    <name type="common">Common mouse louse</name>
    <dbReference type="NCBI Taxonomy" id="468196"/>
    <lineage>
        <taxon>Eukaryota</taxon>
        <taxon>Metazoa</taxon>
        <taxon>Ecdysozoa</taxon>
        <taxon>Arthropoda</taxon>
        <taxon>Hexapoda</taxon>
        <taxon>Insecta</taxon>
        <taxon>Pterygota</taxon>
        <taxon>Neoptera</taxon>
        <taxon>Paraneoptera</taxon>
        <taxon>Psocodea</taxon>
        <taxon>Troctomorpha</taxon>
        <taxon>Phthiraptera</taxon>
        <taxon>Anoplura</taxon>
        <taxon>Polyplacidae</taxon>
        <taxon>Polyplax</taxon>
    </lineage>
</organism>
<accession>A0ABR1AIF6</accession>
<evidence type="ECO:0000313" key="2">
    <source>
        <dbReference type="EMBL" id="KAK6620133.1"/>
    </source>
</evidence>
<keyword evidence="3" id="KW-1185">Reference proteome</keyword>
<feature type="region of interest" description="Disordered" evidence="1">
    <location>
        <begin position="1"/>
        <end position="45"/>
    </location>
</feature>
<feature type="compositionally biased region" description="Basic and acidic residues" evidence="1">
    <location>
        <begin position="18"/>
        <end position="45"/>
    </location>
</feature>
<evidence type="ECO:0000313" key="3">
    <source>
        <dbReference type="Proteomes" id="UP001359485"/>
    </source>
</evidence>
<evidence type="ECO:0000256" key="1">
    <source>
        <dbReference type="SAM" id="MobiDB-lite"/>
    </source>
</evidence>
<name>A0ABR1AIF6_POLSC</name>
<sequence length="425" mass="47851">MKKVDNGNKNKKPLYDNVNREDNGEAGELNKGKNNEKRRLAEWEGTFKERPQRTHFDVYISRGDKVTLRDHRSRSSFTDDATHAILTVPRPQVRNHREKSSEPKTSDNLGGGTYTRTTAAVESNSIKECSLSLSRPFATVRVFKVYPFERRPDSLDVFKEFKELREGEVKPLTTFTQVFEMKSRVRNGVVLTLWNPQTNKNTSRRTHKTQKSVLICNRRFNQPVSALCRASGVGGSQPPEEKEDVGDCCDVHLTGHHVNEFPVSVANVARDKNGLPADGCPGQQKKISVTGIFCGTVPKRRNDERGALAGDVTIGVPGGDRNVTGRRLLSVHSTPANLCPILQVIVIHHPLTGPMKLLNFCRNRSGPLNHDSSMMAMILQIRFIFPRRMVPTTSIRLSCDLFVDPKRREVTKMIQLVRALPRVPR</sequence>